<protein>
    <submittedName>
        <fullName evidence="10">Vasotocin-neurophysin VT 1-like</fullName>
    </submittedName>
</protein>
<dbReference type="PANTHER" id="PTHR11681:SF13">
    <property type="entry name" value="VASOPRESSIN-NEUROPHYSIN 2-COPEPTIN PRECURSOR"/>
    <property type="match status" value="1"/>
</dbReference>
<dbReference type="GO" id="GO:0005185">
    <property type="term" value="F:neurohypophyseal hormone activity"/>
    <property type="evidence" value="ECO:0007669"/>
    <property type="project" value="InterPro"/>
</dbReference>
<keyword evidence="9" id="KW-1185">Reference proteome</keyword>
<feature type="disulfide bond" evidence="7">
    <location>
        <begin position="93"/>
        <end position="106"/>
    </location>
</feature>
<dbReference type="AlphaFoldDB" id="A0A6J2W8P2"/>
<evidence type="ECO:0000256" key="7">
    <source>
        <dbReference type="PIRSR" id="PIRSR001815-50"/>
    </source>
</evidence>
<dbReference type="InterPro" id="IPR036387">
    <property type="entry name" value="Neurhyp_horm_dom_sf"/>
</dbReference>
<dbReference type="Gene3D" id="2.60.9.10">
    <property type="entry name" value="Neurohypophysial hormone domain"/>
    <property type="match status" value="1"/>
</dbReference>
<evidence type="ECO:0000256" key="6">
    <source>
        <dbReference type="ARBA" id="ARBA00023157"/>
    </source>
</evidence>
<dbReference type="PRINTS" id="PR00831">
    <property type="entry name" value="NEUROPHYSIN"/>
</dbReference>
<dbReference type="SMART" id="SM00003">
    <property type="entry name" value="NH"/>
    <property type="match status" value="1"/>
</dbReference>
<gene>
    <name evidence="10" type="primary">LOC115820328</name>
</gene>
<evidence type="ECO:0000256" key="4">
    <source>
        <dbReference type="ARBA" id="ARBA00022729"/>
    </source>
</evidence>
<dbReference type="RefSeq" id="XP_030639721.1">
    <property type="nucleotide sequence ID" value="XM_030783861.1"/>
</dbReference>
<feature type="disulfide bond" evidence="7">
    <location>
        <begin position="21"/>
        <end position="26"/>
    </location>
</feature>
<evidence type="ECO:0000256" key="8">
    <source>
        <dbReference type="SAM" id="SignalP"/>
    </source>
</evidence>
<accession>A0A6J2W8P2</accession>
<feature type="signal peptide" evidence="8">
    <location>
        <begin position="1"/>
        <end position="20"/>
    </location>
</feature>
<keyword evidence="2" id="KW-0165">Cleavage on pair of basic residues</keyword>
<evidence type="ECO:0000256" key="3">
    <source>
        <dbReference type="ARBA" id="ARBA00022702"/>
    </source>
</evidence>
<feature type="disulfide bond" evidence="7">
    <location>
        <begin position="53"/>
        <end position="76"/>
    </location>
</feature>
<keyword evidence="6 7" id="KW-1015">Disulfide bond</keyword>
<feature type="disulfide bond" evidence="7">
    <location>
        <begin position="42"/>
        <end position="86"/>
    </location>
</feature>
<keyword evidence="4 8" id="KW-0732">Signal</keyword>
<keyword evidence="5" id="KW-0027">Amidation</keyword>
<evidence type="ECO:0000256" key="2">
    <source>
        <dbReference type="ARBA" id="ARBA00022685"/>
    </source>
</evidence>
<feature type="disulfide bond" evidence="7">
    <location>
        <begin position="60"/>
        <end position="66"/>
    </location>
</feature>
<evidence type="ECO:0000313" key="9">
    <source>
        <dbReference type="Proteomes" id="UP000504632"/>
    </source>
</evidence>
<dbReference type="GO" id="GO:0005615">
    <property type="term" value="C:extracellular space"/>
    <property type="evidence" value="ECO:0007669"/>
    <property type="project" value="TreeGrafter"/>
</dbReference>
<feature type="disulfide bond" evidence="7">
    <location>
        <begin position="107"/>
        <end position="112"/>
    </location>
</feature>
<dbReference type="Pfam" id="PF00220">
    <property type="entry name" value="Hormone_4"/>
    <property type="match status" value="1"/>
</dbReference>
<dbReference type="InParanoid" id="A0A6J2W8P2"/>
<dbReference type="GO" id="GO:0030141">
    <property type="term" value="C:secretory granule"/>
    <property type="evidence" value="ECO:0007669"/>
    <property type="project" value="TreeGrafter"/>
</dbReference>
<dbReference type="GeneID" id="115820328"/>
<sequence>MTDSALPLLCVLGLLSLSTACYIQNCPRGGKRSFPDPVSRQCMTCGPGDRGRCFGPSICCGEDIGCLLGSPETANCLEEDYLPSPCEAGGKVCGSDEGRCAAPGVCCDSEGCVLDPDCTDDNKFRALAEQKSTLMDTSPGKLLLQILHPGSRARTQF</sequence>
<comment type="similarity">
    <text evidence="1">Belongs to the vasopressin/oxytocin family.</text>
</comment>
<dbReference type="OrthoDB" id="10056056at2759"/>
<organism evidence="9 10">
    <name type="scientific">Chanos chanos</name>
    <name type="common">Milkfish</name>
    <name type="synonym">Mugil chanos</name>
    <dbReference type="NCBI Taxonomy" id="29144"/>
    <lineage>
        <taxon>Eukaryota</taxon>
        <taxon>Metazoa</taxon>
        <taxon>Chordata</taxon>
        <taxon>Craniata</taxon>
        <taxon>Vertebrata</taxon>
        <taxon>Euteleostomi</taxon>
        <taxon>Actinopterygii</taxon>
        <taxon>Neopterygii</taxon>
        <taxon>Teleostei</taxon>
        <taxon>Ostariophysi</taxon>
        <taxon>Gonorynchiformes</taxon>
        <taxon>Chanidae</taxon>
        <taxon>Chanos</taxon>
    </lineage>
</organism>
<reference evidence="10" key="1">
    <citation type="submission" date="2025-08" db="UniProtKB">
        <authorList>
            <consortium name="RefSeq"/>
        </authorList>
    </citation>
    <scope>IDENTIFICATION</scope>
</reference>
<dbReference type="Proteomes" id="UP000504632">
    <property type="component" value="Chromosome 9"/>
</dbReference>
<dbReference type="PANTHER" id="PTHR11681">
    <property type="entry name" value="NEUROPHYSIN"/>
    <property type="match status" value="1"/>
</dbReference>
<dbReference type="Pfam" id="PF00184">
    <property type="entry name" value="Hormone_5"/>
    <property type="match status" value="1"/>
</dbReference>
<feature type="disulfide bond" evidence="7">
    <location>
        <begin position="45"/>
        <end position="59"/>
    </location>
</feature>
<dbReference type="InterPro" id="IPR022423">
    <property type="entry name" value="Neurohypophysial_hormone_CS"/>
</dbReference>
<dbReference type="InterPro" id="IPR000981">
    <property type="entry name" value="Neurhyp_horm"/>
</dbReference>
<name>A0A6J2W8P2_CHACN</name>
<dbReference type="PIRSF" id="PIRSF001815">
    <property type="entry name" value="Nonapeptide_hormone_precursor"/>
    <property type="match status" value="1"/>
</dbReference>
<evidence type="ECO:0000256" key="1">
    <source>
        <dbReference type="ARBA" id="ARBA00007369"/>
    </source>
</evidence>
<evidence type="ECO:0000256" key="5">
    <source>
        <dbReference type="ARBA" id="ARBA00022815"/>
    </source>
</evidence>
<proteinExistence type="inferred from homology"/>
<feature type="disulfide bond" evidence="7">
    <location>
        <begin position="100"/>
        <end position="118"/>
    </location>
</feature>
<dbReference type="PROSITE" id="PS00264">
    <property type="entry name" value="NEUROHYPOPHYS_HORM"/>
    <property type="match status" value="1"/>
</dbReference>
<evidence type="ECO:0000313" key="10">
    <source>
        <dbReference type="RefSeq" id="XP_030639721.1"/>
    </source>
</evidence>
<dbReference type="FunFam" id="2.60.9.10:FF:000001">
    <property type="entry name" value="oxytocin-neurophysin 1"/>
    <property type="match status" value="1"/>
</dbReference>
<feature type="chain" id="PRO_5027063368" evidence="8">
    <location>
        <begin position="21"/>
        <end position="157"/>
    </location>
</feature>
<dbReference type="SUPFAM" id="SSF49606">
    <property type="entry name" value="Neurophysin II"/>
    <property type="match status" value="1"/>
</dbReference>
<keyword evidence="3" id="KW-0372">Hormone</keyword>